<dbReference type="FunFam" id="3.30.1360.70:FF:000003">
    <property type="entry name" value="Arginine--tRNA ligase"/>
    <property type="match status" value="1"/>
</dbReference>
<dbReference type="GO" id="GO:0004814">
    <property type="term" value="F:arginine-tRNA ligase activity"/>
    <property type="evidence" value="ECO:0007669"/>
    <property type="project" value="UniProtKB-UniRule"/>
</dbReference>
<evidence type="ECO:0000256" key="6">
    <source>
        <dbReference type="ARBA" id="ARBA00022741"/>
    </source>
</evidence>
<comment type="subunit">
    <text evidence="3 11">Monomer.</text>
</comment>
<dbReference type="HAMAP" id="MF_00123">
    <property type="entry name" value="Arg_tRNA_synth"/>
    <property type="match status" value="1"/>
</dbReference>
<organism evidence="15 16">
    <name type="scientific">Lentibacillus amyloliquefaciens</name>
    <dbReference type="NCBI Taxonomy" id="1472767"/>
    <lineage>
        <taxon>Bacteria</taxon>
        <taxon>Bacillati</taxon>
        <taxon>Bacillota</taxon>
        <taxon>Bacilli</taxon>
        <taxon>Bacillales</taxon>
        <taxon>Bacillaceae</taxon>
        <taxon>Lentibacillus</taxon>
    </lineage>
</organism>
<keyword evidence="5 11" id="KW-0436">Ligase</keyword>
<feature type="short sequence motif" description="'HIGH' region" evidence="11">
    <location>
        <begin position="133"/>
        <end position="143"/>
    </location>
</feature>
<dbReference type="InterPro" id="IPR005148">
    <property type="entry name" value="Arg-tRNA-synth_N"/>
</dbReference>
<dbReference type="OrthoDB" id="9805987at2"/>
<dbReference type="Pfam" id="PF03485">
    <property type="entry name" value="Arg_tRNA_synt_N"/>
    <property type="match status" value="1"/>
</dbReference>
<evidence type="ECO:0000256" key="8">
    <source>
        <dbReference type="ARBA" id="ARBA00022917"/>
    </source>
</evidence>
<dbReference type="InterPro" id="IPR001412">
    <property type="entry name" value="aa-tRNA-synth_I_CS"/>
</dbReference>
<dbReference type="SMART" id="SM01016">
    <property type="entry name" value="Arg_tRNA_synt_N"/>
    <property type="match status" value="1"/>
</dbReference>
<dbReference type="InterPro" id="IPR009080">
    <property type="entry name" value="tRNAsynth_Ia_anticodon-bd"/>
</dbReference>
<evidence type="ECO:0000256" key="5">
    <source>
        <dbReference type="ARBA" id="ARBA00022598"/>
    </source>
</evidence>
<dbReference type="PANTHER" id="PTHR11956">
    <property type="entry name" value="ARGINYL-TRNA SYNTHETASE"/>
    <property type="match status" value="1"/>
</dbReference>
<protein>
    <recommendedName>
        <fullName evidence="11">Arginine--tRNA ligase</fullName>
        <ecNumber evidence="11">6.1.1.19</ecNumber>
    </recommendedName>
    <alternativeName>
        <fullName evidence="11">Arginyl-tRNA synthetase</fullName>
        <shortName evidence="11">ArgRS</shortName>
    </alternativeName>
</protein>
<comment type="subcellular location">
    <subcellularLocation>
        <location evidence="1 11">Cytoplasm</location>
    </subcellularLocation>
</comment>
<dbReference type="PROSITE" id="PS00178">
    <property type="entry name" value="AA_TRNA_LIGASE_I"/>
    <property type="match status" value="1"/>
</dbReference>
<evidence type="ECO:0000313" key="15">
    <source>
        <dbReference type="EMBL" id="ALX49858.1"/>
    </source>
</evidence>
<dbReference type="EC" id="6.1.1.19" evidence="11"/>
<dbReference type="Gene3D" id="3.40.50.620">
    <property type="entry name" value="HUPs"/>
    <property type="match status" value="1"/>
</dbReference>
<evidence type="ECO:0000313" key="16">
    <source>
        <dbReference type="Proteomes" id="UP000050331"/>
    </source>
</evidence>
<evidence type="ECO:0000256" key="1">
    <source>
        <dbReference type="ARBA" id="ARBA00004496"/>
    </source>
</evidence>
<comment type="similarity">
    <text evidence="2 11 12">Belongs to the class-I aminoacyl-tRNA synthetase family.</text>
</comment>
<dbReference type="SMART" id="SM00836">
    <property type="entry name" value="DALR_1"/>
    <property type="match status" value="1"/>
</dbReference>
<dbReference type="GO" id="GO:0005737">
    <property type="term" value="C:cytoplasm"/>
    <property type="evidence" value="ECO:0007669"/>
    <property type="project" value="UniProtKB-SubCell"/>
</dbReference>
<keyword evidence="16" id="KW-1185">Reference proteome</keyword>
<sequence>MSNALSQIEETLKQQITAAVLTAGLAEESELPEVVLEKPKEKAHGDFATNIAMQLAKIAKKAPRQIAEDIAENIDESKASVEKIDIAGPGFINFFMKNDFLGDLIPSILEAGDTYGRTDHGQGERVQVEFVSVNPTGDLHLGHARGAAYGDVFCNVLEAAGYEVEREYYINDAGNQIDNLVLSIETRYLEALGHDAEMPENGYRGADIVAIGEDLAKEYGDKWVDADRQERLAFFKAYGLNYELGNLKKDLADFRVNFDNWFSEQSLYDNGKVEEAVQTLRDGGYVYEQDGATWFRSTEFGDDKDRVLIKQDGNYTYLTPDIAYHKNKLERGFNKVINVWGSDHHGYISRMRAAIQALGYSAEQFTVKIIQTVNLFEDGEKVRMSKRTGNAVALRDLMEEVGVDATRYFFVMRSNDTQFDFNLDLARSQSNDNPIYYVQYAHARICTMLEQAEAKGFGTGEDFNADLLTAEKETDLLKKLGEFPQTVNDAAGKQAPHKVTQYVFDLASLLHSFYNAEKVLDPDNPELTKARIALMKAVRVTLANGLSLIGINAPVKM</sequence>
<keyword evidence="8 11" id="KW-0648">Protein biosynthesis</keyword>
<dbReference type="NCBIfam" id="TIGR00456">
    <property type="entry name" value="argS"/>
    <property type="match status" value="1"/>
</dbReference>
<proteinExistence type="inferred from homology"/>
<dbReference type="SUPFAM" id="SSF52374">
    <property type="entry name" value="Nucleotidylyl transferase"/>
    <property type="match status" value="1"/>
</dbReference>
<dbReference type="FunFam" id="3.40.50.620:FF:000062">
    <property type="entry name" value="Arginine--tRNA ligase"/>
    <property type="match status" value="1"/>
</dbReference>
<dbReference type="GO" id="GO:0005524">
    <property type="term" value="F:ATP binding"/>
    <property type="evidence" value="ECO:0007669"/>
    <property type="project" value="UniProtKB-UniRule"/>
</dbReference>
<dbReference type="SUPFAM" id="SSF47323">
    <property type="entry name" value="Anticodon-binding domain of a subclass of class I aminoacyl-tRNA synthetases"/>
    <property type="match status" value="1"/>
</dbReference>
<evidence type="ECO:0000256" key="10">
    <source>
        <dbReference type="ARBA" id="ARBA00049339"/>
    </source>
</evidence>
<feature type="domain" description="DALR anticodon binding" evidence="13">
    <location>
        <begin position="438"/>
        <end position="557"/>
    </location>
</feature>
<comment type="catalytic activity">
    <reaction evidence="10 11">
        <text>tRNA(Arg) + L-arginine + ATP = L-arginyl-tRNA(Arg) + AMP + diphosphate</text>
        <dbReference type="Rhea" id="RHEA:20301"/>
        <dbReference type="Rhea" id="RHEA-COMP:9658"/>
        <dbReference type="Rhea" id="RHEA-COMP:9673"/>
        <dbReference type="ChEBI" id="CHEBI:30616"/>
        <dbReference type="ChEBI" id="CHEBI:32682"/>
        <dbReference type="ChEBI" id="CHEBI:33019"/>
        <dbReference type="ChEBI" id="CHEBI:78442"/>
        <dbReference type="ChEBI" id="CHEBI:78513"/>
        <dbReference type="ChEBI" id="CHEBI:456215"/>
        <dbReference type="EC" id="6.1.1.19"/>
    </reaction>
</comment>
<dbReference type="GO" id="GO:0006420">
    <property type="term" value="P:arginyl-tRNA aminoacylation"/>
    <property type="evidence" value="ECO:0007669"/>
    <property type="project" value="UniProtKB-UniRule"/>
</dbReference>
<dbReference type="PRINTS" id="PR01038">
    <property type="entry name" value="TRNASYNTHARG"/>
</dbReference>
<dbReference type="AlphaFoldDB" id="A0A0U3W9Z1"/>
<dbReference type="KEGG" id="lao:AOX59_15535"/>
<evidence type="ECO:0000256" key="9">
    <source>
        <dbReference type="ARBA" id="ARBA00023146"/>
    </source>
</evidence>
<dbReference type="STRING" id="1472767.AOX59_15535"/>
<dbReference type="PANTHER" id="PTHR11956:SF5">
    <property type="entry name" value="ARGININE--TRNA LIGASE, CYTOPLASMIC"/>
    <property type="match status" value="1"/>
</dbReference>
<keyword evidence="7 11" id="KW-0067">ATP-binding</keyword>
<dbReference type="CDD" id="cd00671">
    <property type="entry name" value="ArgRS_core"/>
    <property type="match status" value="1"/>
</dbReference>
<keyword evidence="9 11" id="KW-0030">Aminoacyl-tRNA synthetase</keyword>
<dbReference type="InterPro" id="IPR001278">
    <property type="entry name" value="Arg-tRNA-ligase"/>
</dbReference>
<evidence type="ECO:0000256" key="4">
    <source>
        <dbReference type="ARBA" id="ARBA00022490"/>
    </source>
</evidence>
<gene>
    <name evidence="11 15" type="primary">argS</name>
    <name evidence="15" type="ORF">AOX59_15535</name>
</gene>
<keyword evidence="6 11" id="KW-0547">Nucleotide-binding</keyword>
<dbReference type="FunFam" id="1.10.730.10:FF:000008">
    <property type="entry name" value="Arginine--tRNA ligase"/>
    <property type="match status" value="1"/>
</dbReference>
<evidence type="ECO:0000256" key="11">
    <source>
        <dbReference type="HAMAP-Rule" id="MF_00123"/>
    </source>
</evidence>
<evidence type="ECO:0000256" key="12">
    <source>
        <dbReference type="RuleBase" id="RU363038"/>
    </source>
</evidence>
<evidence type="ECO:0000256" key="3">
    <source>
        <dbReference type="ARBA" id="ARBA00011245"/>
    </source>
</evidence>
<reference evidence="15 16" key="1">
    <citation type="submission" date="2016-01" db="EMBL/GenBank/DDBJ databases">
        <title>Complete genome sequence of strain Lentibacillus amyloliquefaciens LAM0015T isolated from saline sediment.</title>
        <authorList>
            <person name="Wang J.-L."/>
            <person name="He M.-X."/>
        </authorList>
    </citation>
    <scope>NUCLEOTIDE SEQUENCE [LARGE SCALE GENOMIC DNA]</scope>
    <source>
        <strain evidence="15 16">LAM0015</strain>
    </source>
</reference>
<dbReference type="Pfam" id="PF05746">
    <property type="entry name" value="DALR_1"/>
    <property type="match status" value="1"/>
</dbReference>
<dbReference type="Gene3D" id="1.10.730.10">
    <property type="entry name" value="Isoleucyl-tRNA Synthetase, Domain 1"/>
    <property type="match status" value="1"/>
</dbReference>
<dbReference type="InterPro" id="IPR036695">
    <property type="entry name" value="Arg-tRNA-synth_N_sf"/>
</dbReference>
<dbReference type="InterPro" id="IPR008909">
    <property type="entry name" value="DALR_anticod-bd"/>
</dbReference>
<evidence type="ECO:0000256" key="2">
    <source>
        <dbReference type="ARBA" id="ARBA00005594"/>
    </source>
</evidence>
<name>A0A0U3W9Z1_9BACI</name>
<evidence type="ECO:0000259" key="14">
    <source>
        <dbReference type="SMART" id="SM01016"/>
    </source>
</evidence>
<keyword evidence="4 11" id="KW-0963">Cytoplasm</keyword>
<dbReference type="InterPro" id="IPR014729">
    <property type="entry name" value="Rossmann-like_a/b/a_fold"/>
</dbReference>
<dbReference type="CDD" id="cd07956">
    <property type="entry name" value="Anticodon_Ia_Arg"/>
    <property type="match status" value="1"/>
</dbReference>
<dbReference type="Proteomes" id="UP000050331">
    <property type="component" value="Chromosome"/>
</dbReference>
<evidence type="ECO:0000256" key="7">
    <source>
        <dbReference type="ARBA" id="ARBA00022840"/>
    </source>
</evidence>
<feature type="domain" description="Arginyl tRNA synthetase N-terminal" evidence="14">
    <location>
        <begin position="6"/>
        <end position="96"/>
    </location>
</feature>
<dbReference type="Gene3D" id="3.30.1360.70">
    <property type="entry name" value="Arginyl tRNA synthetase N-terminal domain"/>
    <property type="match status" value="1"/>
</dbReference>
<dbReference type="EMBL" id="CP013862">
    <property type="protein sequence ID" value="ALX49858.1"/>
    <property type="molecule type" value="Genomic_DNA"/>
</dbReference>
<dbReference type="InterPro" id="IPR035684">
    <property type="entry name" value="ArgRS_core"/>
</dbReference>
<dbReference type="RefSeq" id="WP_068446810.1">
    <property type="nucleotide sequence ID" value="NZ_CP013862.1"/>
</dbReference>
<dbReference type="SUPFAM" id="SSF55190">
    <property type="entry name" value="Arginyl-tRNA synthetase (ArgRS), N-terminal 'additional' domain"/>
    <property type="match status" value="1"/>
</dbReference>
<evidence type="ECO:0000259" key="13">
    <source>
        <dbReference type="SMART" id="SM00836"/>
    </source>
</evidence>
<accession>A0A0U3W9Z1</accession>
<dbReference type="Pfam" id="PF00750">
    <property type="entry name" value="tRNA-synt_1d"/>
    <property type="match status" value="1"/>
</dbReference>